<name>A0ABY7AGQ1_9FIRM</name>
<proteinExistence type="predicted"/>
<protein>
    <submittedName>
        <fullName evidence="1">DUF4280 domain-containing protein</fullName>
    </submittedName>
</protein>
<sequence>MKDKFETVEGITLTCSMGSCSSPLKVPASRSFDEGGRRLVTVMDYKPGTNITSFGTCTRMTPPQPCVPVVLIPWMVKDNKVKINGDAALSDQYVLSCLCGGVIRLNKL</sequence>
<organism evidence="1 2">
    <name type="scientific">Lacrimispora xylanolytica</name>
    <dbReference type="NCBI Taxonomy" id="29375"/>
    <lineage>
        <taxon>Bacteria</taxon>
        <taxon>Bacillati</taxon>
        <taxon>Bacillota</taxon>
        <taxon>Clostridia</taxon>
        <taxon>Lachnospirales</taxon>
        <taxon>Lachnospiraceae</taxon>
        <taxon>Lacrimispora</taxon>
    </lineage>
</organism>
<dbReference type="RefSeq" id="WP_268115943.1">
    <property type="nucleotide sequence ID" value="NZ_CP113524.1"/>
</dbReference>
<accession>A0ABY7AGQ1</accession>
<gene>
    <name evidence="1" type="ORF">OW255_05795</name>
</gene>
<dbReference type="Proteomes" id="UP001163115">
    <property type="component" value="Chromosome"/>
</dbReference>
<dbReference type="InterPro" id="IPR025460">
    <property type="entry name" value="DUF4280"/>
</dbReference>
<keyword evidence="2" id="KW-1185">Reference proteome</keyword>
<reference evidence="1" key="1">
    <citation type="submission" date="2022-11" db="EMBL/GenBank/DDBJ databases">
        <title>Lacrimispora xylanolytica sy1, complete genome.</title>
        <authorList>
            <person name="Choi S."/>
        </authorList>
    </citation>
    <scope>NUCLEOTIDE SEQUENCE</scope>
    <source>
        <strain evidence="1">Sy1</strain>
    </source>
</reference>
<evidence type="ECO:0000313" key="1">
    <source>
        <dbReference type="EMBL" id="WAJ25019.1"/>
    </source>
</evidence>
<dbReference type="PROSITE" id="PS51257">
    <property type="entry name" value="PROKAR_LIPOPROTEIN"/>
    <property type="match status" value="1"/>
</dbReference>
<dbReference type="EMBL" id="CP113524">
    <property type="protein sequence ID" value="WAJ25019.1"/>
    <property type="molecule type" value="Genomic_DNA"/>
</dbReference>
<dbReference type="Pfam" id="PF14107">
    <property type="entry name" value="DUF4280"/>
    <property type="match status" value="1"/>
</dbReference>
<evidence type="ECO:0000313" key="2">
    <source>
        <dbReference type="Proteomes" id="UP001163115"/>
    </source>
</evidence>